<keyword evidence="2" id="KW-1185">Reference proteome</keyword>
<accession>A0ABD0M4H1</accession>
<dbReference type="EMBL" id="JACVVK020000007">
    <property type="protein sequence ID" value="KAK7506221.1"/>
    <property type="molecule type" value="Genomic_DNA"/>
</dbReference>
<organism evidence="1 2">
    <name type="scientific">Batillaria attramentaria</name>
    <dbReference type="NCBI Taxonomy" id="370345"/>
    <lineage>
        <taxon>Eukaryota</taxon>
        <taxon>Metazoa</taxon>
        <taxon>Spiralia</taxon>
        <taxon>Lophotrochozoa</taxon>
        <taxon>Mollusca</taxon>
        <taxon>Gastropoda</taxon>
        <taxon>Caenogastropoda</taxon>
        <taxon>Sorbeoconcha</taxon>
        <taxon>Cerithioidea</taxon>
        <taxon>Batillariidae</taxon>
        <taxon>Batillaria</taxon>
    </lineage>
</organism>
<comment type="caution">
    <text evidence="1">The sequence shown here is derived from an EMBL/GenBank/DDBJ whole genome shotgun (WGS) entry which is preliminary data.</text>
</comment>
<gene>
    <name evidence="1" type="ORF">BaRGS_00002333</name>
</gene>
<sequence length="187" mass="20667">MSSATPGAVVPAGTGLKEVTGRGWGNIARPLLSLLSAENTIMATHTHGAMRTHISAKILRRGFGKRHRLKGAQNAPEQLELFLFFRCFVVVCRCCVEAVAARTMTERFALGGRGYGTELRDGRRGFGSMCTSLQHERITRSAGFRQLRGRDRSVCVWRGGGGFNMTMTSLMGFVHKEKKILFFWVSV</sequence>
<evidence type="ECO:0000313" key="1">
    <source>
        <dbReference type="EMBL" id="KAK7506221.1"/>
    </source>
</evidence>
<reference evidence="1 2" key="1">
    <citation type="journal article" date="2023" name="Sci. Data">
        <title>Genome assembly of the Korean intertidal mud-creeper Batillaria attramentaria.</title>
        <authorList>
            <person name="Patra A.K."/>
            <person name="Ho P.T."/>
            <person name="Jun S."/>
            <person name="Lee S.J."/>
            <person name="Kim Y."/>
            <person name="Won Y.J."/>
        </authorList>
    </citation>
    <scope>NUCLEOTIDE SEQUENCE [LARGE SCALE GENOMIC DNA]</scope>
    <source>
        <strain evidence="1">Wonlab-2016</strain>
    </source>
</reference>
<name>A0ABD0M4H1_9CAEN</name>
<dbReference type="Proteomes" id="UP001519460">
    <property type="component" value="Unassembled WGS sequence"/>
</dbReference>
<proteinExistence type="predicted"/>
<evidence type="ECO:0000313" key="2">
    <source>
        <dbReference type="Proteomes" id="UP001519460"/>
    </source>
</evidence>
<protein>
    <submittedName>
        <fullName evidence="1">Uncharacterized protein</fullName>
    </submittedName>
</protein>
<dbReference type="AlphaFoldDB" id="A0ABD0M4H1"/>